<keyword evidence="1" id="KW-1133">Transmembrane helix</keyword>
<accession>A0ABT8KI42</accession>
<reference evidence="2" key="1">
    <citation type="submission" date="2023-06" db="EMBL/GenBank/DDBJ databases">
        <title>Genomic of Parafulvivirga corallium.</title>
        <authorList>
            <person name="Wang G."/>
        </authorList>
    </citation>
    <scope>NUCLEOTIDE SEQUENCE</scope>
    <source>
        <strain evidence="2">BMA10</strain>
    </source>
</reference>
<gene>
    <name evidence="2" type="ORF">QQ008_03280</name>
</gene>
<evidence type="ECO:0000313" key="3">
    <source>
        <dbReference type="Proteomes" id="UP001172082"/>
    </source>
</evidence>
<evidence type="ECO:0000256" key="1">
    <source>
        <dbReference type="SAM" id="Phobius"/>
    </source>
</evidence>
<comment type="caution">
    <text evidence="2">The sequence shown here is derived from an EMBL/GenBank/DDBJ whole genome shotgun (WGS) entry which is preliminary data.</text>
</comment>
<name>A0ABT8KI42_9BACT</name>
<dbReference type="EMBL" id="JAUJEA010000001">
    <property type="protein sequence ID" value="MDN5200359.1"/>
    <property type="molecule type" value="Genomic_DNA"/>
</dbReference>
<sequence length="84" mass="9660">MSNTVKKYRQSEPLDYFGSTILFFLVNAVLIAFTIAIHSVFQPRGIIYGGNWINEIGVWILIIFKIGGANIILWQIIKEFKLKK</sequence>
<organism evidence="2 3">
    <name type="scientific">Splendidivirga corallicola</name>
    <dbReference type="NCBI Taxonomy" id="3051826"/>
    <lineage>
        <taxon>Bacteria</taxon>
        <taxon>Pseudomonadati</taxon>
        <taxon>Bacteroidota</taxon>
        <taxon>Cytophagia</taxon>
        <taxon>Cytophagales</taxon>
        <taxon>Splendidivirgaceae</taxon>
        <taxon>Splendidivirga</taxon>
    </lineage>
</organism>
<keyword evidence="3" id="KW-1185">Reference proteome</keyword>
<dbReference type="Proteomes" id="UP001172082">
    <property type="component" value="Unassembled WGS sequence"/>
</dbReference>
<feature type="transmembrane region" description="Helical" evidence="1">
    <location>
        <begin position="56"/>
        <end position="77"/>
    </location>
</feature>
<protein>
    <submittedName>
        <fullName evidence="2">Uncharacterized protein</fullName>
    </submittedName>
</protein>
<keyword evidence="1" id="KW-0472">Membrane</keyword>
<keyword evidence="1" id="KW-0812">Transmembrane</keyword>
<dbReference type="RefSeq" id="WP_346750384.1">
    <property type="nucleotide sequence ID" value="NZ_JAUJEA010000001.1"/>
</dbReference>
<feature type="transmembrane region" description="Helical" evidence="1">
    <location>
        <begin position="21"/>
        <end position="41"/>
    </location>
</feature>
<evidence type="ECO:0000313" key="2">
    <source>
        <dbReference type="EMBL" id="MDN5200359.1"/>
    </source>
</evidence>
<proteinExistence type="predicted"/>